<proteinExistence type="predicted"/>
<accession>A0A2N9JCI8</accession>
<dbReference type="EMBL" id="LT985188">
    <property type="protein sequence ID" value="SPD85250.1"/>
    <property type="molecule type" value="Genomic_DNA"/>
</dbReference>
<evidence type="ECO:0000313" key="1">
    <source>
        <dbReference type="EMBL" id="SPD85250.1"/>
    </source>
</evidence>
<dbReference type="RefSeq" id="WP_231935739.1">
    <property type="nucleotide sequence ID" value="NZ_BAAAGO010000012.1"/>
</dbReference>
<evidence type="ECO:0000313" key="2">
    <source>
        <dbReference type="Proteomes" id="UP000238164"/>
    </source>
</evidence>
<reference evidence="1 2" key="1">
    <citation type="submission" date="2018-02" db="EMBL/GenBank/DDBJ databases">
        <authorList>
            <person name="Cohen D.B."/>
            <person name="Kent A.D."/>
        </authorList>
    </citation>
    <scope>NUCLEOTIDE SEQUENCE [LARGE SCALE GENOMIC DNA]</scope>
    <source>
        <strain evidence="1">1</strain>
    </source>
</reference>
<keyword evidence="2" id="KW-1185">Reference proteome</keyword>
<dbReference type="Pfam" id="PF15887">
    <property type="entry name" value="Peptidase_Mx"/>
    <property type="match status" value="1"/>
</dbReference>
<dbReference type="InterPro" id="IPR031321">
    <property type="entry name" value="UCP012641"/>
</dbReference>
<gene>
    <name evidence="1" type="ORF">MPLG2_0214</name>
</gene>
<dbReference type="KEGG" id="mgg:MPLG2_0214"/>
<name>A0A2N9JCI8_9ACTN</name>
<sequence>MGAGGLAFDLLSSKSPGQGSVIIGHANGVITINLAESLDDYRESMRIRLDEPHRTMLGHFRHEVGH</sequence>
<organism evidence="1 2">
    <name type="scientific">Micropruina glycogenica</name>
    <dbReference type="NCBI Taxonomy" id="75385"/>
    <lineage>
        <taxon>Bacteria</taxon>
        <taxon>Bacillati</taxon>
        <taxon>Actinomycetota</taxon>
        <taxon>Actinomycetes</taxon>
        <taxon>Propionibacteriales</taxon>
        <taxon>Nocardioidaceae</taxon>
        <taxon>Micropruina</taxon>
    </lineage>
</organism>
<dbReference type="Proteomes" id="UP000238164">
    <property type="component" value="Chromosome 1"/>
</dbReference>
<protein>
    <submittedName>
        <fullName evidence="1">Uncharacterized protein</fullName>
    </submittedName>
</protein>
<dbReference type="AlphaFoldDB" id="A0A2N9JCI8"/>